<evidence type="ECO:0000313" key="2">
    <source>
        <dbReference type="EMBL" id="EFA44192.1"/>
    </source>
</evidence>
<dbReference type="EMBL" id="ACKS01000058">
    <property type="protein sequence ID" value="EFA44192.1"/>
    <property type="molecule type" value="Genomic_DNA"/>
</dbReference>
<reference evidence="2 3" key="1">
    <citation type="submission" date="2009-10" db="EMBL/GenBank/DDBJ databases">
        <authorList>
            <person name="Qin X."/>
            <person name="Bachman B."/>
            <person name="Battles P."/>
            <person name="Bell A."/>
            <person name="Bess C."/>
            <person name="Bickham C."/>
            <person name="Chaboub L."/>
            <person name="Chen D."/>
            <person name="Coyle M."/>
            <person name="Deiros D.R."/>
            <person name="Dinh H."/>
            <person name="Forbes L."/>
            <person name="Fowler G."/>
            <person name="Francisco L."/>
            <person name="Fu Q."/>
            <person name="Gubbala S."/>
            <person name="Hale W."/>
            <person name="Han Y."/>
            <person name="Hemphill L."/>
            <person name="Highlander S.K."/>
            <person name="Hirani K."/>
            <person name="Hogues M."/>
            <person name="Jackson L."/>
            <person name="Jakkamsetti A."/>
            <person name="Javaid M."/>
            <person name="Jiang H."/>
            <person name="Korchina V."/>
            <person name="Kovar C."/>
            <person name="Lara F."/>
            <person name="Lee S."/>
            <person name="Mata R."/>
            <person name="Mathew T."/>
            <person name="Moen C."/>
            <person name="Morales K."/>
            <person name="Munidasa M."/>
            <person name="Nazareth L."/>
            <person name="Ngo R."/>
            <person name="Nguyen L."/>
            <person name="Okwuonu G."/>
            <person name="Ongeri F."/>
            <person name="Patil S."/>
            <person name="Petrosino J."/>
            <person name="Pham C."/>
            <person name="Pham P."/>
            <person name="Pu L.-L."/>
            <person name="Puazo M."/>
            <person name="Raj R."/>
            <person name="Reid J."/>
            <person name="Rouhana J."/>
            <person name="Saada N."/>
            <person name="Shang Y."/>
            <person name="Simmons D."/>
            <person name="Thornton R."/>
            <person name="Warren J."/>
            <person name="Weissenberger G."/>
            <person name="Zhang J."/>
            <person name="Zhang L."/>
            <person name="Zhou C."/>
            <person name="Zhu D."/>
            <person name="Muzny D."/>
            <person name="Worley K."/>
            <person name="Gibbs R."/>
        </authorList>
    </citation>
    <scope>NUCLEOTIDE SEQUENCE [LARGE SCALE GENOMIC DNA]</scope>
    <source>
        <strain evidence="2 3">DSM 17361</strain>
    </source>
</reference>
<dbReference type="PANTHER" id="PTHR30363:SF44">
    <property type="entry name" value="AGA OPERON TRANSCRIPTIONAL REPRESSOR-RELATED"/>
    <property type="match status" value="1"/>
</dbReference>
<accession>D1PWL1</accession>
<dbReference type="Proteomes" id="UP000003160">
    <property type="component" value="Unassembled WGS sequence"/>
</dbReference>
<dbReference type="Pfam" id="PF00455">
    <property type="entry name" value="DeoRC"/>
    <property type="match status" value="1"/>
</dbReference>
<protein>
    <submittedName>
        <fullName evidence="2">Transcriptional regulator, DeoR family</fullName>
    </submittedName>
</protein>
<feature type="domain" description="DeoR-like transcriptional repressor C-terminal sensor" evidence="1">
    <location>
        <begin position="2"/>
        <end position="158"/>
    </location>
</feature>
<keyword evidence="3" id="KW-1185">Reference proteome</keyword>
<dbReference type="SUPFAM" id="SSF100950">
    <property type="entry name" value="NagB/RpiA/CoA transferase-like"/>
    <property type="match status" value="1"/>
</dbReference>
<dbReference type="AlphaFoldDB" id="D1PWL1"/>
<comment type="caution">
    <text evidence="2">The sequence shown here is derived from an EMBL/GenBank/DDBJ whole genome shotgun (WGS) entry which is preliminary data.</text>
</comment>
<gene>
    <name evidence="2" type="primary">agaR</name>
    <name evidence="2" type="ORF">HMPREF0645_1346</name>
</gene>
<dbReference type="Gene3D" id="3.40.50.1360">
    <property type="match status" value="1"/>
</dbReference>
<evidence type="ECO:0000313" key="3">
    <source>
        <dbReference type="Proteomes" id="UP000003160"/>
    </source>
</evidence>
<dbReference type="SMART" id="SM01134">
    <property type="entry name" value="DeoRC"/>
    <property type="match status" value="1"/>
</dbReference>
<dbReference type="eggNOG" id="COG1349">
    <property type="taxonomic scope" value="Bacteria"/>
</dbReference>
<dbReference type="HOGENOM" id="CLU_060699_5_0_10"/>
<dbReference type="InterPro" id="IPR050313">
    <property type="entry name" value="Carb_Metab_HTH_regulators"/>
</dbReference>
<sequence length="182" mass="19955">MEEKHRIGMEAAKLIEYNDSIIIASGTTIHAFSKCIKPKHRLMVVSAALPASIDLSQIDGIDVVQLGGNLRQSSLSVVGQYSESLLYDTSFSKLFLGVDGIDFDYGISTTDLNEALLNRQMIEAAQRTIVLADSSKFGRRGFAKICDMETVDTIITDSDLRAADRDRIEELGIELIIAEIGL</sequence>
<dbReference type="PANTHER" id="PTHR30363">
    <property type="entry name" value="HTH-TYPE TRANSCRIPTIONAL REGULATOR SRLR-RELATED"/>
    <property type="match status" value="1"/>
</dbReference>
<proteinExistence type="predicted"/>
<dbReference type="InterPro" id="IPR014036">
    <property type="entry name" value="DeoR-like_C"/>
</dbReference>
<dbReference type="InterPro" id="IPR037171">
    <property type="entry name" value="NagB/RpiA_transferase-like"/>
</dbReference>
<evidence type="ECO:0000259" key="1">
    <source>
        <dbReference type="Pfam" id="PF00455"/>
    </source>
</evidence>
<organism evidence="2 3">
    <name type="scientific">Hallella bergensis DSM 17361</name>
    <dbReference type="NCBI Taxonomy" id="585502"/>
    <lineage>
        <taxon>Bacteria</taxon>
        <taxon>Pseudomonadati</taxon>
        <taxon>Bacteroidota</taxon>
        <taxon>Bacteroidia</taxon>
        <taxon>Bacteroidales</taxon>
        <taxon>Prevotellaceae</taxon>
        <taxon>Hallella</taxon>
    </lineage>
</organism>
<name>D1PWL1_9BACT</name>